<evidence type="ECO:0000256" key="1">
    <source>
        <dbReference type="ARBA" id="ARBA00022722"/>
    </source>
</evidence>
<dbReference type="InterPro" id="IPR014152">
    <property type="entry name" value="AddA"/>
</dbReference>
<keyword evidence="5 13" id="KW-0347">Helicase</keyword>
<dbReference type="InterPro" id="IPR000212">
    <property type="entry name" value="DNA_helicase_UvrD/REP"/>
</dbReference>
<proteinExistence type="inferred from homology"/>
<dbReference type="PANTHER" id="PTHR11070">
    <property type="entry name" value="UVRD / RECB / PCRA DNA HELICASE FAMILY MEMBER"/>
    <property type="match status" value="1"/>
</dbReference>
<keyword evidence="6 13" id="KW-0269">Exonuclease</keyword>
<comment type="catalytic activity">
    <reaction evidence="11 13">
        <text>Couples ATP hydrolysis with the unwinding of duplex DNA by translocating in the 3'-5' direction.</text>
        <dbReference type="EC" id="5.6.2.4"/>
    </reaction>
</comment>
<dbReference type="HAMAP" id="MF_01451">
    <property type="entry name" value="AddA"/>
    <property type="match status" value="1"/>
</dbReference>
<dbReference type="EC" id="5.6.2.4" evidence="13"/>
<dbReference type="Proteomes" id="UP001619911">
    <property type="component" value="Unassembled WGS sequence"/>
</dbReference>
<evidence type="ECO:0000259" key="15">
    <source>
        <dbReference type="PROSITE" id="PS51198"/>
    </source>
</evidence>
<feature type="domain" description="UvrD-like helicase C-terminal" evidence="16">
    <location>
        <begin position="511"/>
        <end position="802"/>
    </location>
</feature>
<dbReference type="EMBL" id="JAUIYO010000005">
    <property type="protein sequence ID" value="MFK2825838.1"/>
    <property type="molecule type" value="Genomic_DNA"/>
</dbReference>
<dbReference type="Pfam" id="PF13361">
    <property type="entry name" value="UvrD_C"/>
    <property type="match status" value="1"/>
</dbReference>
<evidence type="ECO:0000259" key="16">
    <source>
        <dbReference type="PROSITE" id="PS51217"/>
    </source>
</evidence>
<evidence type="ECO:0000256" key="3">
    <source>
        <dbReference type="ARBA" id="ARBA00022763"/>
    </source>
</evidence>
<comment type="subunit">
    <text evidence="13">Heterodimer of AddA and AddB/RexB.</text>
</comment>
<evidence type="ECO:0000256" key="10">
    <source>
        <dbReference type="ARBA" id="ARBA00023235"/>
    </source>
</evidence>
<keyword evidence="18" id="KW-1185">Reference proteome</keyword>
<name>A0ABW8I8N7_9BACI</name>
<sequence>MSELMIPAKPEGTTWTDDQWKAIAANGRDILVAAAAGSGKTAVLVERIIRKVIDKDHPINIDEMLVVTFTNAAAAEMRQRIGAALEKEMELDPSSNHLRRQLTLLNKASISTLHSFCLEVIRKYYYLIDIDPAFRIADEGELKLLWDEVLDDFFEEEYGRENNEEFYRLVDTFSNDRSDAELQTMMNTLYDFAQSHPRPDEWLDSLDQLYNVSGGIEEMDSLPFMDSLKFTVDLSLEAAERKLVECLDMVQMPGGPVPREDMFAAELQMVRRLRAALPSWQKLYEEMQTVQFPRLKTYKGEEYDPELAEQSKVLRSEAKEVVSKLQDEYFSHKPESYLKNMGEMKETIAALARLVQRFTLKFQVAKREKGLVDFNDLEHFTLAILTGEENVPSEAALAYQQHFKEIYLDEYQDFNIVQESIIELLKSGEEESGNLFMVGDVKQSIYRFRQAEPNLFLSKYKRFSTKGQHSGLRIDLAQNFRSRAEVLSGTNFLFKQIMDEKIGEIEYDRQAELVKGASYPEHMPFPVETILIDQTDNSSDDPEMAEAAQSELEARWMAEKIKELVASRHPVYDPKTKTERPIQYRDVVLLMRSMTWAGVIKEEFKQAGIPLHAKVSGGYFQAMEVAVMISLLKVIDNPYQDVPLASVLRSPIVRCTENELSIIRLAAKSGSYYEAVQAFAAVRPEPQYEQLHEKISKFLEKLLGWRALGRQGALSTLIWQLYRDTHLYDFVGGMPGGKQRQANLRALYDRARQYEETSFRGLFRFLRFVERMEDRGDDLGEAGALSEQEDVVRLMTIHASKGLEFPVVFVAGLNRSFNMMDLRKNYLLDKELGIGVKYVHAEKRISYPSLPQLALKQKKRIELLAEEMRVLYVALTRAKEKLFLLGTVKEAEKELNRWTRARQQSNWLLDDEARAAATSYLNWIGPALTRHVDFTLTGTSHLAVPAALAEHPSKWSVQVVPAAALQQTVIDPMGEGDSWLEKVQSFTPIPASSEFREEIEKRMNWEYANKPATHLRSKQSVSDLKRMNDIFNEGAGIDISREYQRPIFRRPSFMQEKTLSPAEAGTALHTVMQHVSLEKQPEVEDIQRLLSELITRELLTAEQTAAVDPEKIAVFFQTDLGQALLQADRVHREIPFNMGVKADECYPEWEGPEEIIIVQGVIDCLIEKDEKLYLLDYKTDKITGRFPGGMEQAGPILEKRYRVQINLYAQAIEQIWKRKVDKKFLFFFDGAHLLEVDS</sequence>
<dbReference type="Pfam" id="PF00580">
    <property type="entry name" value="UvrD-helicase"/>
    <property type="match status" value="1"/>
</dbReference>
<gene>
    <name evidence="13 17" type="primary">addA</name>
    <name evidence="17" type="ORF">QYG89_09160</name>
</gene>
<organism evidence="17 18">
    <name type="scientific">Bacillus lumedeiriae</name>
    <dbReference type="NCBI Taxonomy" id="3058829"/>
    <lineage>
        <taxon>Bacteria</taxon>
        <taxon>Bacillati</taxon>
        <taxon>Bacillota</taxon>
        <taxon>Bacilli</taxon>
        <taxon>Bacillales</taxon>
        <taxon>Bacillaceae</taxon>
        <taxon>Bacillus</taxon>
    </lineage>
</organism>
<comment type="similarity">
    <text evidence="13">Belongs to the helicase family. AddA subfamily.</text>
</comment>
<feature type="binding site" evidence="14">
    <location>
        <begin position="34"/>
        <end position="41"/>
    </location>
    <ligand>
        <name>ATP</name>
        <dbReference type="ChEBI" id="CHEBI:30616"/>
    </ligand>
</feature>
<dbReference type="PROSITE" id="PS51217">
    <property type="entry name" value="UVRD_HELICASE_CTER"/>
    <property type="match status" value="1"/>
</dbReference>
<keyword evidence="2 13" id="KW-0547">Nucleotide-binding</keyword>
<dbReference type="Gene3D" id="3.90.320.10">
    <property type="match status" value="1"/>
</dbReference>
<keyword evidence="1 13" id="KW-0540">Nuclease</keyword>
<evidence type="ECO:0000256" key="6">
    <source>
        <dbReference type="ARBA" id="ARBA00022839"/>
    </source>
</evidence>
<dbReference type="CDD" id="cd18807">
    <property type="entry name" value="SF1_C_UvrD"/>
    <property type="match status" value="1"/>
</dbReference>
<evidence type="ECO:0000256" key="13">
    <source>
        <dbReference type="HAMAP-Rule" id="MF_01451"/>
    </source>
</evidence>
<dbReference type="Gene3D" id="3.40.50.300">
    <property type="entry name" value="P-loop containing nucleotide triphosphate hydrolases"/>
    <property type="match status" value="4"/>
</dbReference>
<dbReference type="GO" id="GO:0004386">
    <property type="term" value="F:helicase activity"/>
    <property type="evidence" value="ECO:0007669"/>
    <property type="project" value="UniProtKB-KW"/>
</dbReference>
<protein>
    <recommendedName>
        <fullName evidence="13">ATP-dependent helicase/nuclease subunit A</fullName>
        <ecNumber evidence="13">3.1.-.-</ecNumber>
        <ecNumber evidence="13">5.6.2.4</ecNumber>
    </recommendedName>
    <alternativeName>
        <fullName evidence="13">ATP-dependent helicase/nuclease AddA</fullName>
    </alternativeName>
    <alternativeName>
        <fullName evidence="13">DNA 3'-5' helicase AddA</fullName>
    </alternativeName>
</protein>
<keyword evidence="7 13" id="KW-0067">ATP-binding</keyword>
<evidence type="ECO:0000256" key="12">
    <source>
        <dbReference type="ARBA" id="ARBA00048988"/>
    </source>
</evidence>
<comment type="function">
    <text evidence="13">The heterodimer acts as both an ATP-dependent DNA helicase and an ATP-dependent, dual-direction single-stranded exonuclease. Recognizes the chi site generating a DNA molecule suitable for the initiation of homologous recombination. The AddA nuclease domain is required for chi fragment generation; this subunit has the helicase and 3' -&gt; 5' nuclease activities.</text>
</comment>
<evidence type="ECO:0000256" key="2">
    <source>
        <dbReference type="ARBA" id="ARBA00022741"/>
    </source>
</evidence>
<dbReference type="PROSITE" id="PS51198">
    <property type="entry name" value="UVRD_HELICASE_ATP_BIND"/>
    <property type="match status" value="1"/>
</dbReference>
<dbReference type="Pfam" id="PF12705">
    <property type="entry name" value="PDDEXK_1"/>
    <property type="match status" value="1"/>
</dbReference>
<accession>A0ABW8I8N7</accession>
<comment type="cofactor">
    <cofactor evidence="13">
        <name>Mg(2+)</name>
        <dbReference type="ChEBI" id="CHEBI:18420"/>
    </cofactor>
</comment>
<evidence type="ECO:0000256" key="11">
    <source>
        <dbReference type="ARBA" id="ARBA00034617"/>
    </source>
</evidence>
<dbReference type="InterPro" id="IPR014017">
    <property type="entry name" value="DNA_helicase_UvrD-like_C"/>
</dbReference>
<keyword evidence="8 13" id="KW-0238">DNA-binding</keyword>
<feature type="domain" description="UvrD-like helicase ATP-binding" evidence="15">
    <location>
        <begin position="13"/>
        <end position="483"/>
    </location>
</feature>
<dbReference type="NCBIfam" id="TIGR02785">
    <property type="entry name" value="addA_Gpos"/>
    <property type="match status" value="1"/>
</dbReference>
<reference evidence="17 18" key="1">
    <citation type="submission" date="2023-07" db="EMBL/GenBank/DDBJ databases">
        <title>Bacillus lucianemedeirus sp. nov, a new species isolated from an immunobiological production facility.</title>
        <authorList>
            <person name="Costa L.V."/>
            <person name="Miranda R.V.S.L."/>
            <person name="Brandao M.L.L."/>
            <person name="Reis C.M.F."/>
            <person name="Frazao A.M."/>
            <person name="Cruz F.V."/>
            <person name="Baio P.V.P."/>
            <person name="Veras J.F.C."/>
            <person name="Ramos J.N."/>
            <person name="Vieira V."/>
        </authorList>
    </citation>
    <scope>NUCLEOTIDE SEQUENCE [LARGE SCALE GENOMIC DNA]</scope>
    <source>
        <strain evidence="17 18">B190/17</strain>
    </source>
</reference>
<evidence type="ECO:0000256" key="7">
    <source>
        <dbReference type="ARBA" id="ARBA00022840"/>
    </source>
</evidence>
<dbReference type="InterPro" id="IPR027417">
    <property type="entry name" value="P-loop_NTPase"/>
</dbReference>
<evidence type="ECO:0000256" key="9">
    <source>
        <dbReference type="ARBA" id="ARBA00023204"/>
    </source>
</evidence>
<dbReference type="InterPro" id="IPR011604">
    <property type="entry name" value="PDDEXK-like_dom_sf"/>
</dbReference>
<evidence type="ECO:0000313" key="17">
    <source>
        <dbReference type="EMBL" id="MFK2825838.1"/>
    </source>
</evidence>
<evidence type="ECO:0000256" key="8">
    <source>
        <dbReference type="ARBA" id="ARBA00023125"/>
    </source>
</evidence>
<dbReference type="EC" id="3.1.-.-" evidence="13"/>
<keyword evidence="10 13" id="KW-0413">Isomerase</keyword>
<comment type="catalytic activity">
    <reaction evidence="12 13">
        <text>ATP + H2O = ADP + phosphate + H(+)</text>
        <dbReference type="Rhea" id="RHEA:13065"/>
        <dbReference type="ChEBI" id="CHEBI:15377"/>
        <dbReference type="ChEBI" id="CHEBI:15378"/>
        <dbReference type="ChEBI" id="CHEBI:30616"/>
        <dbReference type="ChEBI" id="CHEBI:43474"/>
        <dbReference type="ChEBI" id="CHEBI:456216"/>
        <dbReference type="EC" id="5.6.2.4"/>
    </reaction>
</comment>
<keyword evidence="9 13" id="KW-0234">DNA repair</keyword>
<dbReference type="SUPFAM" id="SSF52980">
    <property type="entry name" value="Restriction endonuclease-like"/>
    <property type="match status" value="1"/>
</dbReference>
<evidence type="ECO:0000313" key="18">
    <source>
        <dbReference type="Proteomes" id="UP001619911"/>
    </source>
</evidence>
<dbReference type="RefSeq" id="WP_404316699.1">
    <property type="nucleotide sequence ID" value="NZ_JAUIYO010000005.1"/>
</dbReference>
<evidence type="ECO:0000256" key="5">
    <source>
        <dbReference type="ARBA" id="ARBA00022806"/>
    </source>
</evidence>
<dbReference type="InterPro" id="IPR011335">
    <property type="entry name" value="Restrct_endonuc-II-like"/>
</dbReference>
<dbReference type="InterPro" id="IPR038726">
    <property type="entry name" value="PDDEXK_AddAB-type"/>
</dbReference>
<dbReference type="SUPFAM" id="SSF52540">
    <property type="entry name" value="P-loop containing nucleoside triphosphate hydrolases"/>
    <property type="match status" value="1"/>
</dbReference>
<keyword evidence="4 13" id="KW-0378">Hydrolase</keyword>
<keyword evidence="3 13" id="KW-0227">DNA damage</keyword>
<evidence type="ECO:0000256" key="4">
    <source>
        <dbReference type="ARBA" id="ARBA00022801"/>
    </source>
</evidence>
<comment type="caution">
    <text evidence="17">The sequence shown here is derived from an EMBL/GenBank/DDBJ whole genome shotgun (WGS) entry which is preliminary data.</text>
</comment>
<dbReference type="InterPro" id="IPR014016">
    <property type="entry name" value="UvrD-like_ATP-bd"/>
</dbReference>
<evidence type="ECO:0000256" key="14">
    <source>
        <dbReference type="PROSITE-ProRule" id="PRU00560"/>
    </source>
</evidence>
<dbReference type="PANTHER" id="PTHR11070:SF48">
    <property type="entry name" value="ATP-DEPENDENT HELICASE_NUCLEASE SUBUNIT A"/>
    <property type="match status" value="1"/>
</dbReference>